<feature type="domain" description="LysM" evidence="3">
    <location>
        <begin position="193"/>
        <end position="237"/>
    </location>
</feature>
<keyword evidence="2" id="KW-0812">Transmembrane</keyword>
<dbReference type="EMBL" id="CP023434">
    <property type="protein sequence ID" value="AXY25849.1"/>
    <property type="molecule type" value="Genomic_DNA"/>
</dbReference>
<feature type="compositionally biased region" description="Basic and acidic residues" evidence="1">
    <location>
        <begin position="36"/>
        <end position="59"/>
    </location>
</feature>
<evidence type="ECO:0000313" key="5">
    <source>
        <dbReference type="Proteomes" id="UP000263232"/>
    </source>
</evidence>
<keyword evidence="5" id="KW-1185">Reference proteome</keyword>
<feature type="compositionally biased region" description="Polar residues" evidence="1">
    <location>
        <begin position="60"/>
        <end position="69"/>
    </location>
</feature>
<feature type="compositionally biased region" description="Basic and acidic residues" evidence="1">
    <location>
        <begin position="1"/>
        <end position="12"/>
    </location>
</feature>
<gene>
    <name evidence="4" type="ORF">CL176_07470</name>
</gene>
<sequence length="238" mass="26348">MPKDKENEFNDDRFEEQEDSFEVRDEQEVDPSLDEPGSRADEESRRPWNRRFGQDENPKNRQYSRSARNQPAKEATTLSRVLLAALILTVLLPFILWGVISAQRDNKEIAERTTEQVMISRNSEASSTSEESSSEESSSESSVSSSSRESESEDESSSMSRPESSITPPEPVYQDPAVAQEPVYEEPAPTAGTTHTVSAGESWYAIARMYGVDVYTLAAANGASIDTPIHPGAVIQIP</sequence>
<protein>
    <recommendedName>
        <fullName evidence="3">LysM domain-containing protein</fullName>
    </recommendedName>
</protein>
<accession>A0A347WL92</accession>
<proteinExistence type="predicted"/>
<evidence type="ECO:0000313" key="4">
    <source>
        <dbReference type="EMBL" id="AXY25849.1"/>
    </source>
</evidence>
<dbReference type="RefSeq" id="WP_118990749.1">
    <property type="nucleotide sequence ID" value="NZ_CP023434.1"/>
</dbReference>
<keyword evidence="2" id="KW-1133">Transmembrane helix</keyword>
<feature type="region of interest" description="Disordered" evidence="1">
    <location>
        <begin position="113"/>
        <end position="179"/>
    </location>
</feature>
<evidence type="ECO:0000259" key="3">
    <source>
        <dbReference type="PROSITE" id="PS51782"/>
    </source>
</evidence>
<dbReference type="CDD" id="cd00118">
    <property type="entry name" value="LysM"/>
    <property type="match status" value="1"/>
</dbReference>
<dbReference type="AlphaFoldDB" id="A0A347WL92"/>
<dbReference type="KEGG" id="abae:CL176_07470"/>
<dbReference type="Proteomes" id="UP000263232">
    <property type="component" value="Chromosome"/>
</dbReference>
<dbReference type="OrthoDB" id="2152150at2"/>
<feature type="transmembrane region" description="Helical" evidence="2">
    <location>
        <begin position="81"/>
        <end position="100"/>
    </location>
</feature>
<feature type="region of interest" description="Disordered" evidence="1">
    <location>
        <begin position="1"/>
        <end position="73"/>
    </location>
</feature>
<dbReference type="InterPro" id="IPR036779">
    <property type="entry name" value="LysM_dom_sf"/>
</dbReference>
<dbReference type="Gene3D" id="3.10.350.10">
    <property type="entry name" value="LysM domain"/>
    <property type="match status" value="1"/>
</dbReference>
<dbReference type="SMART" id="SM00257">
    <property type="entry name" value="LysM"/>
    <property type="match status" value="1"/>
</dbReference>
<dbReference type="InterPro" id="IPR018392">
    <property type="entry name" value="LysM"/>
</dbReference>
<reference evidence="4 5" key="1">
    <citation type="submission" date="2017-09" db="EMBL/GenBank/DDBJ databases">
        <title>Complete genome sequence of Oxytococcus suis strain ZY16052.</title>
        <authorList>
            <person name="Li F."/>
        </authorList>
    </citation>
    <scope>NUCLEOTIDE SEQUENCE [LARGE SCALE GENOMIC DNA]</scope>
    <source>
        <strain evidence="4 5">ZY16052</strain>
    </source>
</reference>
<feature type="compositionally biased region" description="Low complexity" evidence="1">
    <location>
        <begin position="120"/>
        <end position="131"/>
    </location>
</feature>
<evidence type="ECO:0000256" key="1">
    <source>
        <dbReference type="SAM" id="MobiDB-lite"/>
    </source>
</evidence>
<name>A0A347WL92_9LACT</name>
<evidence type="ECO:0000256" key="2">
    <source>
        <dbReference type="SAM" id="Phobius"/>
    </source>
</evidence>
<organism evidence="4 5">
    <name type="scientific">Suicoccus acidiformans</name>
    <dbReference type="NCBI Taxonomy" id="2036206"/>
    <lineage>
        <taxon>Bacteria</taxon>
        <taxon>Bacillati</taxon>
        <taxon>Bacillota</taxon>
        <taxon>Bacilli</taxon>
        <taxon>Lactobacillales</taxon>
        <taxon>Aerococcaceae</taxon>
        <taxon>Suicoccus</taxon>
    </lineage>
</organism>
<dbReference type="SUPFAM" id="SSF54106">
    <property type="entry name" value="LysM domain"/>
    <property type="match status" value="1"/>
</dbReference>
<dbReference type="PROSITE" id="PS51782">
    <property type="entry name" value="LYSM"/>
    <property type="match status" value="1"/>
</dbReference>
<dbReference type="Pfam" id="PF01476">
    <property type="entry name" value="LysM"/>
    <property type="match status" value="1"/>
</dbReference>
<keyword evidence="2" id="KW-0472">Membrane</keyword>